<protein>
    <submittedName>
        <fullName evidence="2">Uncharacterized protein</fullName>
    </submittedName>
</protein>
<proteinExistence type="predicted"/>
<evidence type="ECO:0000313" key="2">
    <source>
        <dbReference type="EMBL" id="ELP31434.1"/>
    </source>
</evidence>
<accession>L7CB63</accession>
<gene>
    <name evidence="2" type="ORF">RBSWK_04655</name>
</gene>
<dbReference type="AlphaFoldDB" id="L7CB63"/>
<reference evidence="2 3" key="1">
    <citation type="journal article" date="2013" name="Mar. Genomics">
        <title>Expression of sulfatases in Rhodopirellula baltica and the diversity of sulfatases in the genus Rhodopirellula.</title>
        <authorList>
            <person name="Wegner C.E."/>
            <person name="Richter-Heitmann T."/>
            <person name="Klindworth A."/>
            <person name="Klockow C."/>
            <person name="Richter M."/>
            <person name="Achstetter T."/>
            <person name="Glockner F.O."/>
            <person name="Harder J."/>
        </authorList>
    </citation>
    <scope>NUCLEOTIDE SEQUENCE [LARGE SCALE GENOMIC DNA]</scope>
    <source>
        <strain evidence="2 3">SWK14</strain>
    </source>
</reference>
<organism evidence="2 3">
    <name type="scientific">Rhodopirellula baltica SWK14</name>
    <dbReference type="NCBI Taxonomy" id="993516"/>
    <lineage>
        <taxon>Bacteria</taxon>
        <taxon>Pseudomonadati</taxon>
        <taxon>Planctomycetota</taxon>
        <taxon>Planctomycetia</taxon>
        <taxon>Pirellulales</taxon>
        <taxon>Pirellulaceae</taxon>
        <taxon>Rhodopirellula</taxon>
    </lineage>
</organism>
<sequence>MDEAMKWLRSKPMQKLPKTPPTTLSCQSWCRRPTTEAWCVLSHLPSTLSN</sequence>
<name>L7CB63_RHOBT</name>
<evidence type="ECO:0000256" key="1">
    <source>
        <dbReference type="SAM" id="MobiDB-lite"/>
    </source>
</evidence>
<feature type="region of interest" description="Disordered" evidence="1">
    <location>
        <begin position="1"/>
        <end position="22"/>
    </location>
</feature>
<comment type="caution">
    <text evidence="2">The sequence shown here is derived from an EMBL/GenBank/DDBJ whole genome shotgun (WGS) entry which is preliminary data.</text>
</comment>
<evidence type="ECO:0000313" key="3">
    <source>
        <dbReference type="Proteomes" id="UP000010959"/>
    </source>
</evidence>
<dbReference type="EMBL" id="AMWG01000124">
    <property type="protein sequence ID" value="ELP31434.1"/>
    <property type="molecule type" value="Genomic_DNA"/>
</dbReference>
<dbReference type="Proteomes" id="UP000010959">
    <property type="component" value="Unassembled WGS sequence"/>
</dbReference>